<accession>A0A9W7G2F0</accession>
<keyword evidence="2" id="KW-0813">Transport</keyword>
<gene>
    <name evidence="11" type="ORF">TrCOL_g12544</name>
</gene>
<dbReference type="GO" id="GO:0015271">
    <property type="term" value="F:outward rectifier potassium channel activity"/>
    <property type="evidence" value="ECO:0007669"/>
    <property type="project" value="TreeGrafter"/>
</dbReference>
<feature type="transmembrane region" description="Helical" evidence="9">
    <location>
        <begin position="242"/>
        <end position="260"/>
    </location>
</feature>
<keyword evidence="8" id="KW-0407">Ion channel</keyword>
<evidence type="ECO:0000256" key="7">
    <source>
        <dbReference type="ARBA" id="ARBA00023136"/>
    </source>
</evidence>
<dbReference type="EMBL" id="BRYA01000724">
    <property type="protein sequence ID" value="GMI30868.1"/>
    <property type="molecule type" value="Genomic_DNA"/>
</dbReference>
<name>A0A9W7G2F0_9STRA</name>
<evidence type="ECO:0000256" key="3">
    <source>
        <dbReference type="ARBA" id="ARBA00022692"/>
    </source>
</evidence>
<keyword evidence="12" id="KW-1185">Reference proteome</keyword>
<dbReference type="GO" id="GO:0022841">
    <property type="term" value="F:potassium ion leak channel activity"/>
    <property type="evidence" value="ECO:0007669"/>
    <property type="project" value="TreeGrafter"/>
</dbReference>
<dbReference type="InterPro" id="IPR003280">
    <property type="entry name" value="2pore_dom_K_chnl"/>
</dbReference>
<dbReference type="Gene3D" id="1.10.287.70">
    <property type="match status" value="2"/>
</dbReference>
<protein>
    <recommendedName>
        <fullName evidence="10">EF-hand domain-containing protein</fullName>
    </recommendedName>
</protein>
<dbReference type="SUPFAM" id="SSF47473">
    <property type="entry name" value="EF-hand"/>
    <property type="match status" value="1"/>
</dbReference>
<dbReference type="Proteomes" id="UP001165065">
    <property type="component" value="Unassembled WGS sequence"/>
</dbReference>
<dbReference type="GO" id="GO:0005509">
    <property type="term" value="F:calcium ion binding"/>
    <property type="evidence" value="ECO:0007669"/>
    <property type="project" value="InterPro"/>
</dbReference>
<dbReference type="Pfam" id="PF07885">
    <property type="entry name" value="Ion_trans_2"/>
    <property type="match status" value="2"/>
</dbReference>
<keyword evidence="4" id="KW-0106">Calcium</keyword>
<dbReference type="GO" id="GO:0030322">
    <property type="term" value="P:stabilization of membrane potential"/>
    <property type="evidence" value="ECO:0007669"/>
    <property type="project" value="TreeGrafter"/>
</dbReference>
<evidence type="ECO:0000256" key="8">
    <source>
        <dbReference type="ARBA" id="ARBA00023303"/>
    </source>
</evidence>
<feature type="domain" description="EF-hand" evidence="10">
    <location>
        <begin position="376"/>
        <end position="411"/>
    </location>
</feature>
<comment type="subcellular location">
    <subcellularLocation>
        <location evidence="1">Membrane</location>
        <topology evidence="1">Multi-pass membrane protein</topology>
    </subcellularLocation>
</comment>
<keyword evidence="3 9" id="KW-0812">Transmembrane</keyword>
<feature type="transmembrane region" description="Helical" evidence="9">
    <location>
        <begin position="303"/>
        <end position="325"/>
    </location>
</feature>
<dbReference type="InterPro" id="IPR013099">
    <property type="entry name" value="K_chnl_dom"/>
</dbReference>
<dbReference type="Gene3D" id="1.10.238.10">
    <property type="entry name" value="EF-hand"/>
    <property type="match status" value="1"/>
</dbReference>
<dbReference type="GO" id="GO:0005886">
    <property type="term" value="C:plasma membrane"/>
    <property type="evidence" value="ECO:0007669"/>
    <property type="project" value="TreeGrafter"/>
</dbReference>
<dbReference type="CDD" id="cd00051">
    <property type="entry name" value="EFh"/>
    <property type="match status" value="1"/>
</dbReference>
<reference evidence="12" key="1">
    <citation type="journal article" date="2023" name="Commun. Biol.">
        <title>Genome analysis of Parmales, the sister group of diatoms, reveals the evolutionary specialization of diatoms from phago-mixotrophs to photoautotrophs.</title>
        <authorList>
            <person name="Ban H."/>
            <person name="Sato S."/>
            <person name="Yoshikawa S."/>
            <person name="Yamada K."/>
            <person name="Nakamura Y."/>
            <person name="Ichinomiya M."/>
            <person name="Sato N."/>
            <person name="Blanc-Mathieu R."/>
            <person name="Endo H."/>
            <person name="Kuwata A."/>
            <person name="Ogata H."/>
        </authorList>
    </citation>
    <scope>NUCLEOTIDE SEQUENCE [LARGE SCALE GENOMIC DNA]</scope>
</reference>
<comment type="caution">
    <text evidence="11">The sequence shown here is derived from an EMBL/GenBank/DDBJ whole genome shotgun (WGS) entry which is preliminary data.</text>
</comment>
<keyword evidence="6" id="KW-0406">Ion transport</keyword>
<evidence type="ECO:0000259" key="10">
    <source>
        <dbReference type="PROSITE" id="PS50222"/>
    </source>
</evidence>
<dbReference type="OrthoDB" id="415460at2759"/>
<dbReference type="PANTHER" id="PTHR11003">
    <property type="entry name" value="POTASSIUM CHANNEL, SUBFAMILY K"/>
    <property type="match status" value="1"/>
</dbReference>
<dbReference type="InterPro" id="IPR018247">
    <property type="entry name" value="EF_Hand_1_Ca_BS"/>
</dbReference>
<organism evidence="11 12">
    <name type="scientific">Triparma columacea</name>
    <dbReference type="NCBI Taxonomy" id="722753"/>
    <lineage>
        <taxon>Eukaryota</taxon>
        <taxon>Sar</taxon>
        <taxon>Stramenopiles</taxon>
        <taxon>Ochrophyta</taxon>
        <taxon>Bolidophyceae</taxon>
        <taxon>Parmales</taxon>
        <taxon>Triparmaceae</taxon>
        <taxon>Triparma</taxon>
    </lineage>
</organism>
<dbReference type="Pfam" id="PF13499">
    <property type="entry name" value="EF-hand_7"/>
    <property type="match status" value="1"/>
</dbReference>
<feature type="transmembrane region" description="Helical" evidence="9">
    <location>
        <begin position="100"/>
        <end position="119"/>
    </location>
</feature>
<proteinExistence type="predicted"/>
<feature type="domain" description="EF-hand" evidence="10">
    <location>
        <begin position="337"/>
        <end position="372"/>
    </location>
</feature>
<dbReference type="PROSITE" id="PS50222">
    <property type="entry name" value="EF_HAND_2"/>
    <property type="match status" value="2"/>
</dbReference>
<dbReference type="SMART" id="SM00054">
    <property type="entry name" value="EFh"/>
    <property type="match status" value="2"/>
</dbReference>
<keyword evidence="7 9" id="KW-0472">Membrane</keyword>
<dbReference type="InterPro" id="IPR002048">
    <property type="entry name" value="EF_hand_dom"/>
</dbReference>
<evidence type="ECO:0000256" key="4">
    <source>
        <dbReference type="ARBA" id="ARBA00022837"/>
    </source>
</evidence>
<dbReference type="PROSITE" id="PS00018">
    <property type="entry name" value="EF_HAND_1"/>
    <property type="match status" value="2"/>
</dbReference>
<dbReference type="AlphaFoldDB" id="A0A9W7G2F0"/>
<dbReference type="InterPro" id="IPR011992">
    <property type="entry name" value="EF-hand-dom_pair"/>
</dbReference>
<evidence type="ECO:0000256" key="1">
    <source>
        <dbReference type="ARBA" id="ARBA00004141"/>
    </source>
</evidence>
<dbReference type="PANTHER" id="PTHR11003:SF291">
    <property type="entry name" value="IP11374P"/>
    <property type="match status" value="1"/>
</dbReference>
<keyword evidence="5 9" id="KW-1133">Transmembrane helix</keyword>
<feature type="transmembrane region" description="Helical" evidence="9">
    <location>
        <begin position="155"/>
        <end position="176"/>
    </location>
</feature>
<evidence type="ECO:0000313" key="12">
    <source>
        <dbReference type="Proteomes" id="UP001165065"/>
    </source>
</evidence>
<dbReference type="GO" id="GO:0005737">
    <property type="term" value="C:cytoplasm"/>
    <property type="evidence" value="ECO:0007669"/>
    <property type="project" value="UniProtKB-ARBA"/>
</dbReference>
<evidence type="ECO:0000313" key="11">
    <source>
        <dbReference type="EMBL" id="GMI30868.1"/>
    </source>
</evidence>
<sequence length="444" mass="49889">MFFKPGYKGGNRSSFRSGGSQGFLSRNLNSTVQETNGSSVSDSNRSVKQVLKKEELKVNTIREEENLVKGRSSINNKEIRGEGALASEEAQELAKNKKQLLQFSMLVLFSFFALGVVVFTTHEKWTFIDSLYFVTVTLTTVGYGDQSSWSGEGIMWFMCFYALFGIMLIGSALGIITAELVENAEKANEEAQQKMLDMQSLTPTSQAKRVGRLSRLSNRLSVNISSWAEAHLPHFVVELSPSILKMFFILVLGMLLIFFDNRSAPDYRTPKFVDCLYYAIITGTTIGYGDLSPKTQWGRGVGVIYVFVAVIQLGNVLGDIAGHFIEAKRKEALEKILKKKITVADFEKFDVDGDGRIERTEFVLRKLMLMGILKTNDVDRVEQEFDVMDVDNSGEITMEDLKGFIQERDERIVREESARKLVLGDEAEGIKMTEAKRENGNDRV</sequence>
<evidence type="ECO:0000256" key="5">
    <source>
        <dbReference type="ARBA" id="ARBA00022989"/>
    </source>
</evidence>
<evidence type="ECO:0000256" key="2">
    <source>
        <dbReference type="ARBA" id="ARBA00022448"/>
    </source>
</evidence>
<evidence type="ECO:0000256" key="6">
    <source>
        <dbReference type="ARBA" id="ARBA00023065"/>
    </source>
</evidence>
<dbReference type="SUPFAM" id="SSF81324">
    <property type="entry name" value="Voltage-gated potassium channels"/>
    <property type="match status" value="2"/>
</dbReference>
<evidence type="ECO:0000256" key="9">
    <source>
        <dbReference type="SAM" id="Phobius"/>
    </source>
</evidence>